<reference evidence="2" key="1">
    <citation type="submission" date="2022-10" db="EMBL/GenBank/DDBJ databases">
        <title>Genome assembly of Pristionchus species.</title>
        <authorList>
            <person name="Yoshida K."/>
            <person name="Sommer R.J."/>
        </authorList>
    </citation>
    <scope>NUCLEOTIDE SEQUENCE [LARGE SCALE GENOMIC DNA]</scope>
    <source>
        <strain evidence="2">RS5460</strain>
    </source>
</reference>
<proteinExistence type="predicted"/>
<comment type="caution">
    <text evidence="1">The sequence shown here is derived from an EMBL/GenBank/DDBJ whole genome shotgun (WGS) entry which is preliminary data.</text>
</comment>
<evidence type="ECO:0000313" key="2">
    <source>
        <dbReference type="Proteomes" id="UP001328107"/>
    </source>
</evidence>
<gene>
    <name evidence="1" type="ORF">PMAYCL1PPCAC_27450</name>
</gene>
<evidence type="ECO:0000313" key="1">
    <source>
        <dbReference type="EMBL" id="GMR57255.1"/>
    </source>
</evidence>
<protein>
    <submittedName>
        <fullName evidence="1">Uncharacterized protein</fullName>
    </submittedName>
</protein>
<accession>A0AAN5IAN6</accession>
<dbReference type="EMBL" id="BTRK01000006">
    <property type="protein sequence ID" value="GMR57255.1"/>
    <property type="molecule type" value="Genomic_DNA"/>
</dbReference>
<feature type="non-terminal residue" evidence="1">
    <location>
        <position position="1"/>
    </location>
</feature>
<name>A0AAN5IAN6_9BILA</name>
<dbReference type="Proteomes" id="UP001328107">
    <property type="component" value="Unassembled WGS sequence"/>
</dbReference>
<sequence length="116" mass="13173">SLESFPWPPLTRIFSNLYTDGECFDLANLSKLSTHVRGGVIEFMKRADNRPGIDSVKLEKDYEGGLRIRIIFFPSNIIFHNLSNLESTRFKRYGSSLNPKLLVNLTGPEDVIAEQV</sequence>
<organism evidence="1 2">
    <name type="scientific">Pristionchus mayeri</name>
    <dbReference type="NCBI Taxonomy" id="1317129"/>
    <lineage>
        <taxon>Eukaryota</taxon>
        <taxon>Metazoa</taxon>
        <taxon>Ecdysozoa</taxon>
        <taxon>Nematoda</taxon>
        <taxon>Chromadorea</taxon>
        <taxon>Rhabditida</taxon>
        <taxon>Rhabditina</taxon>
        <taxon>Diplogasteromorpha</taxon>
        <taxon>Diplogasteroidea</taxon>
        <taxon>Neodiplogasteridae</taxon>
        <taxon>Pristionchus</taxon>
    </lineage>
</organism>
<keyword evidence="2" id="KW-1185">Reference proteome</keyword>
<dbReference type="AlphaFoldDB" id="A0AAN5IAN6"/>
<feature type="non-terminal residue" evidence="1">
    <location>
        <position position="116"/>
    </location>
</feature>